<evidence type="ECO:0000256" key="9">
    <source>
        <dbReference type="SAM" id="SignalP"/>
    </source>
</evidence>
<keyword evidence="6" id="KW-0472">Membrane</keyword>
<evidence type="ECO:0000256" key="1">
    <source>
        <dbReference type="ARBA" id="ARBA00004167"/>
    </source>
</evidence>
<dbReference type="OMA" id="TNFNTVI"/>
<feature type="chain" id="PRO_5040560361" evidence="9">
    <location>
        <begin position="23"/>
        <end position="324"/>
    </location>
</feature>
<feature type="domain" description="Leucine-rich repeat-containing N-terminal plant-type" evidence="10">
    <location>
        <begin position="25"/>
        <end position="63"/>
    </location>
</feature>
<keyword evidence="5" id="KW-0677">Repeat</keyword>
<evidence type="ECO:0000256" key="5">
    <source>
        <dbReference type="ARBA" id="ARBA00022737"/>
    </source>
</evidence>
<dbReference type="Pfam" id="PF13855">
    <property type="entry name" value="LRR_8"/>
    <property type="match status" value="1"/>
</dbReference>
<dbReference type="AlphaFoldDB" id="A0A078FI20"/>
<dbReference type="InterPro" id="IPR001611">
    <property type="entry name" value="Leu-rich_rpt"/>
</dbReference>
<keyword evidence="3" id="KW-0433">Leucine-rich repeat</keyword>
<keyword evidence="7" id="KW-0675">Receptor</keyword>
<evidence type="ECO:0000256" key="4">
    <source>
        <dbReference type="ARBA" id="ARBA00022729"/>
    </source>
</evidence>
<proteinExistence type="inferred from homology"/>
<dbReference type="InterPro" id="IPR032675">
    <property type="entry name" value="LRR_dom_sf"/>
</dbReference>
<keyword evidence="13" id="KW-1185">Reference proteome</keyword>
<dbReference type="Proteomes" id="UP001295469">
    <property type="component" value="Chromosome C02"/>
</dbReference>
<dbReference type="PaxDb" id="3708-A0A078FI20"/>
<accession>A0A078FI20</accession>
<dbReference type="PANTHER" id="PTHR48059:SF25">
    <property type="entry name" value="LEUCINE-RICH REPEAT PROTEIN FLOR 1"/>
    <property type="match status" value="1"/>
</dbReference>
<dbReference type="InterPro" id="IPR051848">
    <property type="entry name" value="PGIP"/>
</dbReference>
<dbReference type="Pfam" id="PF00560">
    <property type="entry name" value="LRR_1"/>
    <property type="match status" value="1"/>
</dbReference>
<reference evidence="12" key="2">
    <citation type="submission" date="2014-06" db="EMBL/GenBank/DDBJ databases">
        <authorList>
            <person name="Genoscope - CEA"/>
        </authorList>
    </citation>
    <scope>NUCLEOTIDE SEQUENCE</scope>
</reference>
<dbReference type="GO" id="GO:0016020">
    <property type="term" value="C:membrane"/>
    <property type="evidence" value="ECO:0007669"/>
    <property type="project" value="UniProtKB-SubCell"/>
</dbReference>
<evidence type="ECO:0000259" key="10">
    <source>
        <dbReference type="Pfam" id="PF08263"/>
    </source>
</evidence>
<comment type="subcellular location">
    <subcellularLocation>
        <location evidence="2">Cell envelope</location>
    </subcellularLocation>
    <subcellularLocation>
        <location evidence="1">Membrane</location>
        <topology evidence="1">Single-pass membrane protein</topology>
    </subcellularLocation>
</comment>
<dbReference type="STRING" id="3708.A0A078FI20"/>
<dbReference type="FunFam" id="3.80.10.10:FF:000400">
    <property type="entry name" value="Nuclear pore complex protein NUP107"/>
    <property type="match status" value="1"/>
</dbReference>
<dbReference type="SUPFAM" id="SSF52058">
    <property type="entry name" value="L domain-like"/>
    <property type="match status" value="1"/>
</dbReference>
<dbReference type="Gene3D" id="3.80.10.10">
    <property type="entry name" value="Ribonuclease Inhibitor"/>
    <property type="match status" value="1"/>
</dbReference>
<sequence length="324" mass="36228">MRMKLLNPSLFFFFMFFPCSRSCNSNDKTTLLKIKKSLNNPQILNSWDAKTDCCTNWTGVVCTHRRITGLTIAAGDVVGQIAEEIGDLTDLVILDWSSLSRLRGTIPRSITKLKNLVYLRFRITELSGPVPEYISELRNVTFLNLSFNRFNGSIPGSISQMQRLETIQLSHNKLTGSIPESFGSFVGKIPKLYLGNNHLSGEIPKSLSKTNFNTVILSGNNFSGNASMFFGHNKTTVTLDLSRNNFHFDLSKVKLAKSLVSLDISHNRVFGELPLELTNLRLDHFNISFNSLCGSIPQGGLIQNFEVYEFSNNLCVCGAPLKRC</sequence>
<evidence type="ECO:0000256" key="7">
    <source>
        <dbReference type="ARBA" id="ARBA00023170"/>
    </source>
</evidence>
<evidence type="ECO:0000256" key="6">
    <source>
        <dbReference type="ARBA" id="ARBA00023136"/>
    </source>
</evidence>
<dbReference type="Pfam" id="PF08263">
    <property type="entry name" value="LRRNT_2"/>
    <property type="match status" value="1"/>
</dbReference>
<dbReference type="PANTHER" id="PTHR48059">
    <property type="entry name" value="POLYGALACTURONASE INHIBITOR 1"/>
    <property type="match status" value="1"/>
</dbReference>
<evidence type="ECO:0000256" key="2">
    <source>
        <dbReference type="ARBA" id="ARBA00004196"/>
    </source>
</evidence>
<organism evidence="12 13">
    <name type="scientific">Brassica napus</name>
    <name type="common">Rape</name>
    <dbReference type="NCBI Taxonomy" id="3708"/>
    <lineage>
        <taxon>Eukaryota</taxon>
        <taxon>Viridiplantae</taxon>
        <taxon>Streptophyta</taxon>
        <taxon>Embryophyta</taxon>
        <taxon>Tracheophyta</taxon>
        <taxon>Spermatophyta</taxon>
        <taxon>Magnoliopsida</taxon>
        <taxon>eudicotyledons</taxon>
        <taxon>Gunneridae</taxon>
        <taxon>Pentapetalae</taxon>
        <taxon>rosids</taxon>
        <taxon>malvids</taxon>
        <taxon>Brassicales</taxon>
        <taxon>Brassicaceae</taxon>
        <taxon>Brassiceae</taxon>
        <taxon>Brassica</taxon>
    </lineage>
</organism>
<dbReference type="InterPro" id="IPR013210">
    <property type="entry name" value="LRR_N_plant-typ"/>
</dbReference>
<dbReference type="EMBL" id="LK032040">
    <property type="protein sequence ID" value="CDY14065.1"/>
    <property type="molecule type" value="Genomic_DNA"/>
</dbReference>
<keyword evidence="4 9" id="KW-0732">Signal</keyword>
<evidence type="ECO:0000313" key="13">
    <source>
        <dbReference type="Proteomes" id="UP000028999"/>
    </source>
</evidence>
<reference evidence="12 13" key="1">
    <citation type="journal article" date="2014" name="Science">
        <title>Plant genetics. Early allopolyploid evolution in the post-Neolithic Brassica napus oilseed genome.</title>
        <authorList>
            <person name="Chalhoub B."/>
            <person name="Denoeud F."/>
            <person name="Liu S."/>
            <person name="Parkin I.A."/>
            <person name="Tang H."/>
            <person name="Wang X."/>
            <person name="Chiquet J."/>
            <person name="Belcram H."/>
            <person name="Tong C."/>
            <person name="Samans B."/>
            <person name="Correa M."/>
            <person name="Da Silva C."/>
            <person name="Just J."/>
            <person name="Falentin C."/>
            <person name="Koh C.S."/>
            <person name="Le Clainche I."/>
            <person name="Bernard M."/>
            <person name="Bento P."/>
            <person name="Noel B."/>
            <person name="Labadie K."/>
            <person name="Alberti A."/>
            <person name="Charles M."/>
            <person name="Arnaud D."/>
            <person name="Guo H."/>
            <person name="Daviaud C."/>
            <person name="Alamery S."/>
            <person name="Jabbari K."/>
            <person name="Zhao M."/>
            <person name="Edger P.P."/>
            <person name="Chelaifa H."/>
            <person name="Tack D."/>
            <person name="Lassalle G."/>
            <person name="Mestiri I."/>
            <person name="Schnel N."/>
            <person name="Le Paslier M.C."/>
            <person name="Fan G."/>
            <person name="Renault V."/>
            <person name="Bayer P.E."/>
            <person name="Golicz A.A."/>
            <person name="Manoli S."/>
            <person name="Lee T.H."/>
            <person name="Thi V.H."/>
            <person name="Chalabi S."/>
            <person name="Hu Q."/>
            <person name="Fan C."/>
            <person name="Tollenaere R."/>
            <person name="Lu Y."/>
            <person name="Battail C."/>
            <person name="Shen J."/>
            <person name="Sidebottom C.H."/>
            <person name="Wang X."/>
            <person name="Canaguier A."/>
            <person name="Chauveau A."/>
            <person name="Berard A."/>
            <person name="Deniot G."/>
            <person name="Guan M."/>
            <person name="Liu Z."/>
            <person name="Sun F."/>
            <person name="Lim Y.P."/>
            <person name="Lyons E."/>
            <person name="Town C.D."/>
            <person name="Bancroft I."/>
            <person name="Wang X."/>
            <person name="Meng J."/>
            <person name="Ma J."/>
            <person name="Pires J.C."/>
            <person name="King G.J."/>
            <person name="Brunel D."/>
            <person name="Delourme R."/>
            <person name="Renard M."/>
            <person name="Aury J.M."/>
            <person name="Adams K.L."/>
            <person name="Batley J."/>
            <person name="Snowdon R.J."/>
            <person name="Tost J."/>
            <person name="Edwards D."/>
            <person name="Zhou Y."/>
            <person name="Hua W."/>
            <person name="Sharpe A.G."/>
            <person name="Paterson A.H."/>
            <person name="Guan C."/>
            <person name="Wincker P."/>
        </authorList>
    </citation>
    <scope>NUCLEOTIDE SEQUENCE [LARGE SCALE GENOMIC DNA]</scope>
    <source>
        <strain evidence="13">cv. Darmor-bzh</strain>
    </source>
</reference>
<name>A0A078FI20_BRANA</name>
<reference evidence="11" key="3">
    <citation type="submission" date="2021-01" db="EMBL/GenBank/DDBJ databases">
        <authorList>
            <consortium name="Genoscope - CEA"/>
            <person name="William W."/>
        </authorList>
    </citation>
    <scope>NUCLEOTIDE SEQUENCE</scope>
</reference>
<gene>
    <name evidence="12" type="primary">BnaC02g01820D</name>
    <name evidence="11" type="ORF">DARMORV10_C02P02880.1</name>
    <name evidence="12" type="ORF">GSBRNA2T00078598001</name>
</gene>
<dbReference type="EMBL" id="HG994366">
    <property type="protein sequence ID" value="CAF1880381.1"/>
    <property type="molecule type" value="Genomic_DNA"/>
</dbReference>
<evidence type="ECO:0000256" key="8">
    <source>
        <dbReference type="ARBA" id="ARBA00038043"/>
    </source>
</evidence>
<dbReference type="Proteomes" id="UP000028999">
    <property type="component" value="Unassembled WGS sequence"/>
</dbReference>
<feature type="signal peptide" evidence="9">
    <location>
        <begin position="1"/>
        <end position="22"/>
    </location>
</feature>
<evidence type="ECO:0000313" key="12">
    <source>
        <dbReference type="EMBL" id="CDY14065.1"/>
    </source>
</evidence>
<evidence type="ECO:0000313" key="11">
    <source>
        <dbReference type="EMBL" id="CAF1880381.1"/>
    </source>
</evidence>
<dbReference type="Gramene" id="CDY14065">
    <property type="protein sequence ID" value="CDY14065"/>
    <property type="gene ID" value="GSBRNA2T00078598001"/>
</dbReference>
<comment type="similarity">
    <text evidence="8">Belongs to the polygalacturonase-inhibiting protein family.</text>
</comment>
<evidence type="ECO:0000256" key="3">
    <source>
        <dbReference type="ARBA" id="ARBA00022614"/>
    </source>
</evidence>
<dbReference type="SMR" id="A0A078FI20"/>
<protein>
    <submittedName>
        <fullName evidence="11">(rape) hypothetical protein</fullName>
    </submittedName>
    <submittedName>
        <fullName evidence="12">BnaC02g01820D protein</fullName>
    </submittedName>
</protein>